<keyword evidence="10 13" id="KW-0408">Iron</keyword>
<feature type="transmembrane region" description="Helical" evidence="15">
    <location>
        <begin position="208"/>
        <end position="226"/>
    </location>
</feature>
<keyword evidence="12 15" id="KW-0472">Membrane</keyword>
<comment type="similarity">
    <text evidence="4 14">Belongs to the cytochrome P450 family.</text>
</comment>
<dbReference type="PANTHER" id="PTHR24292:SF54">
    <property type="entry name" value="CYP9F3-RELATED"/>
    <property type="match status" value="1"/>
</dbReference>
<comment type="caution">
    <text evidence="16">The sequence shown here is derived from an EMBL/GenBank/DDBJ whole genome shotgun (WGS) entry which is preliminary data.</text>
</comment>
<evidence type="ECO:0000256" key="7">
    <source>
        <dbReference type="ARBA" id="ARBA00022824"/>
    </source>
</evidence>
<evidence type="ECO:0000313" key="16">
    <source>
        <dbReference type="EMBL" id="KAK8786059.1"/>
    </source>
</evidence>
<evidence type="ECO:0000256" key="9">
    <source>
        <dbReference type="ARBA" id="ARBA00023002"/>
    </source>
</evidence>
<keyword evidence="11 14" id="KW-0503">Monooxygenase</keyword>
<keyword evidence="17" id="KW-1185">Reference proteome</keyword>
<evidence type="ECO:0000256" key="4">
    <source>
        <dbReference type="ARBA" id="ARBA00010617"/>
    </source>
</evidence>
<evidence type="ECO:0008006" key="18">
    <source>
        <dbReference type="Google" id="ProtNLM"/>
    </source>
</evidence>
<dbReference type="EMBL" id="JARKHS020003073">
    <property type="protein sequence ID" value="KAK8786059.1"/>
    <property type="molecule type" value="Genomic_DNA"/>
</dbReference>
<dbReference type="Proteomes" id="UP001321473">
    <property type="component" value="Unassembled WGS sequence"/>
</dbReference>
<keyword evidence="6 13" id="KW-0479">Metal-binding</keyword>
<sequence length="521" mass="57847">MTGLLEWLLLAGTAFILLYLYAGRNRNYWKSQNAVHEPFSLLFGPAFGFLFKPVHAVDQKRYAKMGRVFGYFEGAKPALMVGEPDLVKLVLVKDFPALCNRRLIDFFDPILDNMMSTAPVELWRKIRPSTSPAFSTGKLRRMNSLIQECAMVTSDHLKKAAEQMKNMDMKQFYGHYALDVIASCAFGTKLDSYTDAANQFVTTAKKAFSGGISLAVVIFVLCPGLGKMLKVKLLKPEPFHYFKEVCVTIIQERKRKRIRREDFLQLMMDAQEGNLADGAETAPGNESAEIFNLESEVKNDATFVTRAALSEDEALAQCVLFFLAGHDGTSSVLACAARLLALNPEAQATLRAEADECFATHGKDPSLDAISRLPYLHCVVSETLRLYPPAPRIDRTAHVDYVLGGTGIRVPKGSIVAVPVYAMHHDPEFFPDPEKFIPERFSDDNASSIRPYSYLPFGAGPRNCVGMRLALQTVKLALLHSVHSVEFVATARTKAPLEFVKGIGILKAKDITVGVRRRPDL</sequence>
<dbReference type="GO" id="GO:0005789">
    <property type="term" value="C:endoplasmic reticulum membrane"/>
    <property type="evidence" value="ECO:0007669"/>
    <property type="project" value="UniProtKB-SubCell"/>
</dbReference>
<evidence type="ECO:0000256" key="13">
    <source>
        <dbReference type="PIRSR" id="PIRSR602401-1"/>
    </source>
</evidence>
<keyword evidence="15" id="KW-0812">Transmembrane</keyword>
<dbReference type="AlphaFoldDB" id="A0AAQ4FFN5"/>
<evidence type="ECO:0000256" key="3">
    <source>
        <dbReference type="ARBA" id="ARBA00004406"/>
    </source>
</evidence>
<accession>A0AAQ4FFN5</accession>
<dbReference type="CDD" id="cd11055">
    <property type="entry name" value="CYP3A-like"/>
    <property type="match status" value="1"/>
</dbReference>
<keyword evidence="7" id="KW-0256">Endoplasmic reticulum</keyword>
<dbReference type="InterPro" id="IPR017972">
    <property type="entry name" value="Cyt_P450_CS"/>
</dbReference>
<organism evidence="16 17">
    <name type="scientific">Amblyomma americanum</name>
    <name type="common">Lone star tick</name>
    <dbReference type="NCBI Taxonomy" id="6943"/>
    <lineage>
        <taxon>Eukaryota</taxon>
        <taxon>Metazoa</taxon>
        <taxon>Ecdysozoa</taxon>
        <taxon>Arthropoda</taxon>
        <taxon>Chelicerata</taxon>
        <taxon>Arachnida</taxon>
        <taxon>Acari</taxon>
        <taxon>Parasitiformes</taxon>
        <taxon>Ixodida</taxon>
        <taxon>Ixodoidea</taxon>
        <taxon>Ixodidae</taxon>
        <taxon>Amblyomminae</taxon>
        <taxon>Amblyomma</taxon>
    </lineage>
</organism>
<dbReference type="GO" id="GO:0016705">
    <property type="term" value="F:oxidoreductase activity, acting on paired donors, with incorporation or reduction of molecular oxygen"/>
    <property type="evidence" value="ECO:0007669"/>
    <property type="project" value="InterPro"/>
</dbReference>
<evidence type="ECO:0000256" key="2">
    <source>
        <dbReference type="ARBA" id="ARBA00004174"/>
    </source>
</evidence>
<dbReference type="GO" id="GO:0020037">
    <property type="term" value="F:heme binding"/>
    <property type="evidence" value="ECO:0007669"/>
    <property type="project" value="InterPro"/>
</dbReference>
<keyword evidence="5 13" id="KW-0349">Heme</keyword>
<dbReference type="PANTHER" id="PTHR24292">
    <property type="entry name" value="CYTOCHROME P450"/>
    <property type="match status" value="1"/>
</dbReference>
<dbReference type="SUPFAM" id="SSF48264">
    <property type="entry name" value="Cytochrome P450"/>
    <property type="match status" value="1"/>
</dbReference>
<evidence type="ECO:0000256" key="1">
    <source>
        <dbReference type="ARBA" id="ARBA00001971"/>
    </source>
</evidence>
<evidence type="ECO:0000256" key="6">
    <source>
        <dbReference type="ARBA" id="ARBA00022723"/>
    </source>
</evidence>
<dbReference type="InterPro" id="IPR002401">
    <property type="entry name" value="Cyt_P450_E_grp-I"/>
</dbReference>
<comment type="subcellular location">
    <subcellularLocation>
        <location evidence="3">Endoplasmic reticulum membrane</location>
        <topology evidence="3">Peripheral membrane protein</topology>
    </subcellularLocation>
    <subcellularLocation>
        <location evidence="2">Microsome membrane</location>
        <topology evidence="2">Peripheral membrane protein</topology>
    </subcellularLocation>
</comment>
<evidence type="ECO:0000256" key="15">
    <source>
        <dbReference type="SAM" id="Phobius"/>
    </source>
</evidence>
<dbReference type="GO" id="GO:0005506">
    <property type="term" value="F:iron ion binding"/>
    <property type="evidence" value="ECO:0007669"/>
    <property type="project" value="InterPro"/>
</dbReference>
<keyword evidence="9 14" id="KW-0560">Oxidoreductase</keyword>
<gene>
    <name evidence="16" type="ORF">V5799_007573</name>
</gene>
<evidence type="ECO:0000256" key="14">
    <source>
        <dbReference type="RuleBase" id="RU000461"/>
    </source>
</evidence>
<evidence type="ECO:0000256" key="5">
    <source>
        <dbReference type="ARBA" id="ARBA00022617"/>
    </source>
</evidence>
<dbReference type="GO" id="GO:0004497">
    <property type="term" value="F:monooxygenase activity"/>
    <property type="evidence" value="ECO:0007669"/>
    <property type="project" value="UniProtKB-KW"/>
</dbReference>
<dbReference type="InterPro" id="IPR001128">
    <property type="entry name" value="Cyt_P450"/>
</dbReference>
<keyword evidence="15" id="KW-1133">Transmembrane helix</keyword>
<dbReference type="PRINTS" id="PR00463">
    <property type="entry name" value="EP450I"/>
</dbReference>
<dbReference type="PROSITE" id="PS00086">
    <property type="entry name" value="CYTOCHROME_P450"/>
    <property type="match status" value="1"/>
</dbReference>
<dbReference type="FunFam" id="1.10.630.10:FF:000042">
    <property type="entry name" value="Cytochrome P450"/>
    <property type="match status" value="1"/>
</dbReference>
<keyword evidence="8" id="KW-0492">Microsome</keyword>
<proteinExistence type="inferred from homology"/>
<dbReference type="PRINTS" id="PR00385">
    <property type="entry name" value="P450"/>
</dbReference>
<dbReference type="Pfam" id="PF00067">
    <property type="entry name" value="p450"/>
    <property type="match status" value="1"/>
</dbReference>
<evidence type="ECO:0000256" key="10">
    <source>
        <dbReference type="ARBA" id="ARBA00023004"/>
    </source>
</evidence>
<protein>
    <recommendedName>
        <fullName evidence="18">Cytochrome</fullName>
    </recommendedName>
</protein>
<name>A0AAQ4FFN5_AMBAM</name>
<evidence type="ECO:0000256" key="8">
    <source>
        <dbReference type="ARBA" id="ARBA00022848"/>
    </source>
</evidence>
<feature type="binding site" description="axial binding residue" evidence="13">
    <location>
        <position position="464"/>
    </location>
    <ligand>
        <name>heme</name>
        <dbReference type="ChEBI" id="CHEBI:30413"/>
    </ligand>
    <ligandPart>
        <name>Fe</name>
        <dbReference type="ChEBI" id="CHEBI:18248"/>
    </ligandPart>
</feature>
<evidence type="ECO:0000313" key="17">
    <source>
        <dbReference type="Proteomes" id="UP001321473"/>
    </source>
</evidence>
<comment type="cofactor">
    <cofactor evidence="1 13">
        <name>heme</name>
        <dbReference type="ChEBI" id="CHEBI:30413"/>
    </cofactor>
</comment>
<evidence type="ECO:0000256" key="12">
    <source>
        <dbReference type="ARBA" id="ARBA00023136"/>
    </source>
</evidence>
<evidence type="ECO:0000256" key="11">
    <source>
        <dbReference type="ARBA" id="ARBA00023033"/>
    </source>
</evidence>
<dbReference type="InterPro" id="IPR050476">
    <property type="entry name" value="Insect_CytP450_Detox"/>
</dbReference>
<dbReference type="InterPro" id="IPR036396">
    <property type="entry name" value="Cyt_P450_sf"/>
</dbReference>
<dbReference type="Gene3D" id="1.10.630.10">
    <property type="entry name" value="Cytochrome P450"/>
    <property type="match status" value="1"/>
</dbReference>
<reference evidence="16 17" key="1">
    <citation type="journal article" date="2023" name="Arcadia Sci">
        <title>De novo assembly of a long-read Amblyomma americanum tick genome.</title>
        <authorList>
            <person name="Chou S."/>
            <person name="Poskanzer K.E."/>
            <person name="Rollins M."/>
            <person name="Thuy-Boun P.S."/>
        </authorList>
    </citation>
    <scope>NUCLEOTIDE SEQUENCE [LARGE SCALE GENOMIC DNA]</scope>
    <source>
        <strain evidence="16">F_SG_1</strain>
        <tissue evidence="16">Salivary glands</tissue>
    </source>
</reference>